<dbReference type="SUPFAM" id="SSF52980">
    <property type="entry name" value="Restriction endonuclease-like"/>
    <property type="match status" value="1"/>
</dbReference>
<feature type="domain" description="DNA2/NAM7 helicase helicase" evidence="3">
    <location>
        <begin position="673"/>
        <end position="761"/>
    </location>
</feature>
<dbReference type="Gene3D" id="3.40.50.300">
    <property type="entry name" value="P-loop containing nucleotide triphosphate hydrolases"/>
    <property type="match status" value="3"/>
</dbReference>
<reference evidence="6 7" key="1">
    <citation type="journal article" date="2013" name="PLoS ONE">
        <title>The first genomic and proteomic characterization of a deep-sea sulfate reducer: insights into the piezophilic lifestyle of Desulfovibrio piezophilus.</title>
        <authorList>
            <person name="Pradel N."/>
            <person name="Ji B."/>
            <person name="Gimenez G."/>
            <person name="Talla E."/>
            <person name="Lenoble P."/>
            <person name="Garel M."/>
            <person name="Tamburini C."/>
            <person name="Fourquet P."/>
            <person name="Lebrun R."/>
            <person name="Bertin P."/>
            <person name="Denis Y."/>
            <person name="Pophillat M."/>
            <person name="Barbe V."/>
            <person name="Ollivier B."/>
            <person name="Dolla A."/>
        </authorList>
    </citation>
    <scope>NUCLEOTIDE SEQUENCE [LARGE SCALE GENOMIC DNA]</scope>
    <source>
        <strain evidence="7">DSM 10523 / SB164P1</strain>
    </source>
</reference>
<sequence>MNTNSTLTLVISAAECINFASAQNSVPILRSIQIRNTSDVPVENITLELTPHPPFCRNKTWTIDRIHANSDISLSDLRLEYDFAFFDGLNEAERGQLTFRLRQNEAALGEQILPIRLLARDEWGGLGEMASILAAFVSPNDPVVAKVCKRASILLEKGGHNGALNGYQDQNPKRAYMLAAGIWSAITEKALSYAQPPASFESRGQKVRGPRRIHDEGLVTCLDSSLLFAGALEAAGLNPVIIFTKGHAFTGVWLADKPLPSIEEPDVVELRKAIAAREFEAFETTLVTSRPVAGFTQAVQNARVKLNEKYEIDFKRAVDIRRARFAGVTPLAAHHVEESSKEAAEEVAPAALPPEPDFGMLPGEVIDETPQTPQDRIDRWQRKLLDLTLRNRLLNFKDTKQTIPVLCPDLPRLEDMLADGSRFRVISLKDENPVGARDPELYQQQYGKDIHEEFAKDALERKQLCIDLTGNEMRNRLITLFRKANSELAEGGANTLYLAAGFLRWKKTENDPTLYRAPILLLPVSLKRRSAKSDFYLAHHEDDIRINSTLLQFLQRDFGLRVPSLEGELPKDESGIDVPLVFSLMRQAVRDIPGFEVVEEEAAFSTFSFAKYLMWKDLVDRTEDLRNNRLVKHLIDSPETPFVQACDGPCLPLPNEIDKKIPLHDLLTPLPADSSQLAAVVAAMNGHDFVVIGPPGTGKSQTIANMIAQCLSVGKRVLFVAEKSAALDVVYRRLKAYGLGDVCLELHSNKSDRKRVLAQLGAAWERSEKYATDSWDRATSQLEAARDQLNRYVEQLHAPGSHGFSVFQAIGVVAGHRPRFTLTFDNLNAHDPGMFARLEETAIRADRIHAIVRDCKGFDSIDAEEWTFSWQNSLIEHAESILATIPQLKETADALAHKIGLPNAEETNLERIKQLNRFHEVCRIASGQDYSKVVDAELGRLEEAAASLAAAITIIRQARSNLTASYENAELKRIPVDDIDRQWREANAKMWPLSAFGRRRIGKLLQSYAADGKVDVASEIIPLREIQNNIETIDLSELAGLPVFRNEETDHSNVLEYLKGAGDLQQALADVRRYASDAQQFGAALDSLLNHGQQQPDAERLATAFHSALREFKSACDAYAVHSKGKLHIPSIESLETNLRHLIAHKTQLADWVRWVAVREEARALGLDPFLKALPTGQIENAKLDFRVAYFHWWLPLVIDASSELRGFRKWSHEDLIREFRKRDEAVQKMASNQVLIKTSHGLPARDSVPRRSELGTLRHQLGLQRPSLSIRKLLENTPTVFTKLAPCMLMSPLSVAQYLPADQTQFDVVIFDEASQITTWDAVGAIARAKQSIIVGDPKQLPPTNFFGRTDDEDEEDLAEYEKDLPSILEEASAAGLPEVQLNWHYRSRDESLISFSNHHYYGGRLITFPSPKTESDALVFHKSDGAYARGTGRTNITEAREIVGFARSRLERWLQLPKETRPTLGVITFNIQQQELILNLFDEARRSNPKLEWFFSENREEPVIVKNLENIQGDERDIMCFSITFGRDNGGKMSMSFGALNRDGGERRLNVAVTRARSEMHVFSSIEADDIDTSRTKALGVAHLKTFLDYAKRGPIALPCGAGRGDSVGDAESPFEEAVMSALQDKGWEIRPQIGVSDYRIDLGVVHPDHAGAYLAGVECDGATYHSSASARDRDKIRETVLCNLGWNIIRIWSTDWFMTPTEALKRVHTELEELLENSRQKEKALEAQAKEQSEQEEEWREVPEELVAETMKSQPEEEHVLQPRVSRQVKLPNVSNELELPYSDLEPPDQHSKYAKSTGVEDSTVSSNISPIKWPVQPDADRFFDAGYTPILCQLIDYLVEKEGPIEADRLARTICKAHGWKRTGANIRQQIDTCLGKNELRKEGKTTFIWSPGTYQEKVPYRTIEGRAVTDISRHELFGLIADHPELVMSKDRVRDLADILGVKRLSQKVNEYLASCLSTFFMS</sequence>
<dbReference type="CDD" id="cd18808">
    <property type="entry name" value="SF1_C_Upf1"/>
    <property type="match status" value="1"/>
</dbReference>
<evidence type="ECO:0008006" key="8">
    <source>
        <dbReference type="Google" id="ProtNLM"/>
    </source>
</evidence>
<evidence type="ECO:0000313" key="7">
    <source>
        <dbReference type="Proteomes" id="UP000011724"/>
    </source>
</evidence>
<dbReference type="InterPro" id="IPR025103">
    <property type="entry name" value="DUF4011"/>
</dbReference>
<feature type="domain" description="DNA2/NAM7 helicase-like C-terminal" evidence="4">
    <location>
        <begin position="1368"/>
        <end position="1566"/>
    </location>
</feature>
<feature type="domain" description="Restriction endonuclease type II-like" evidence="5">
    <location>
        <begin position="1617"/>
        <end position="1714"/>
    </location>
</feature>
<dbReference type="InterPro" id="IPR027417">
    <property type="entry name" value="P-loop_NTPase"/>
</dbReference>
<dbReference type="FunFam" id="3.40.50.300:FF:002063">
    <property type="entry name" value="DNA helicase related protein"/>
    <property type="match status" value="1"/>
</dbReference>
<dbReference type="InterPro" id="IPR047187">
    <property type="entry name" value="SF1_C_Upf1"/>
</dbReference>
<dbReference type="KEGG" id="dpi:BN4_20006"/>
<dbReference type="BioCyc" id="DPIE1322246:BN4_RS14260-MONOMER"/>
<dbReference type="InterPro" id="IPR021754">
    <property type="entry name" value="DUF3320"/>
</dbReference>
<dbReference type="Pfam" id="PF18741">
    <property type="entry name" value="MTES_1575"/>
    <property type="match status" value="1"/>
</dbReference>
<dbReference type="SUPFAM" id="SSF52540">
    <property type="entry name" value="P-loop containing nucleoside triphosphate hydrolases"/>
    <property type="match status" value="1"/>
</dbReference>
<dbReference type="Pfam" id="PF13087">
    <property type="entry name" value="AAA_12"/>
    <property type="match status" value="1"/>
</dbReference>
<protein>
    <recommendedName>
        <fullName evidence="8">DNA helicase</fullName>
    </recommendedName>
</protein>
<dbReference type="InterPro" id="IPR049468">
    <property type="entry name" value="Restrct_endonuc-II-like_dom"/>
</dbReference>
<accession>M1WY22</accession>
<dbReference type="eggNOG" id="COG1198">
    <property type="taxonomic scope" value="Bacteria"/>
</dbReference>
<dbReference type="Proteomes" id="UP000011724">
    <property type="component" value="Chromosome"/>
</dbReference>
<dbReference type="InterPro" id="IPR041679">
    <property type="entry name" value="DNA2/NAM7-like_C"/>
</dbReference>
<dbReference type="EMBL" id="FO203427">
    <property type="protein sequence ID" value="CCH50068.1"/>
    <property type="molecule type" value="Genomic_DNA"/>
</dbReference>
<dbReference type="FunFam" id="3.40.960.10:FF:000002">
    <property type="entry name" value="DNA helicase related protein"/>
    <property type="match status" value="1"/>
</dbReference>
<feature type="region of interest" description="Disordered" evidence="1">
    <location>
        <begin position="1725"/>
        <end position="1747"/>
    </location>
</feature>
<evidence type="ECO:0000259" key="4">
    <source>
        <dbReference type="Pfam" id="PF13087"/>
    </source>
</evidence>
<name>M1WY22_PSEP2</name>
<dbReference type="Pfam" id="PF13195">
    <property type="entry name" value="DUF4011"/>
    <property type="match status" value="1"/>
</dbReference>
<dbReference type="PANTHER" id="PTHR10887:SF495">
    <property type="entry name" value="HELICASE SENATAXIN ISOFORM X1-RELATED"/>
    <property type="match status" value="1"/>
</dbReference>
<dbReference type="Pfam" id="PF11784">
    <property type="entry name" value="DUF3320"/>
    <property type="match status" value="1"/>
</dbReference>
<keyword evidence="7" id="KW-1185">Reference proteome</keyword>
<gene>
    <name evidence="6" type="ordered locus">BN4_20006</name>
</gene>
<feature type="domain" description="DNA2/NAM7 helicase helicase" evidence="3">
    <location>
        <begin position="1302"/>
        <end position="1345"/>
    </location>
</feature>
<dbReference type="PATRIC" id="fig|879567.3.peg.3047"/>
<feature type="domain" description="DUF3320" evidence="2">
    <location>
        <begin position="1824"/>
        <end position="1873"/>
    </location>
</feature>
<dbReference type="eggNOG" id="COG2852">
    <property type="taxonomic scope" value="Bacteria"/>
</dbReference>
<proteinExistence type="predicted"/>
<dbReference type="HOGENOM" id="CLU_000788_0_1_7"/>
<dbReference type="GO" id="GO:0004386">
    <property type="term" value="F:helicase activity"/>
    <property type="evidence" value="ECO:0007669"/>
    <property type="project" value="InterPro"/>
</dbReference>
<dbReference type="RefSeq" id="WP_015416110.1">
    <property type="nucleotide sequence ID" value="NC_020409.1"/>
</dbReference>
<feature type="compositionally biased region" description="Acidic residues" evidence="1">
    <location>
        <begin position="1737"/>
        <end position="1747"/>
    </location>
</feature>
<evidence type="ECO:0000259" key="2">
    <source>
        <dbReference type="Pfam" id="PF11784"/>
    </source>
</evidence>
<dbReference type="eggNOG" id="COG1112">
    <property type="taxonomic scope" value="Bacteria"/>
</dbReference>
<evidence type="ECO:0000313" key="6">
    <source>
        <dbReference type="EMBL" id="CCH50068.1"/>
    </source>
</evidence>
<dbReference type="Gene3D" id="3.40.960.10">
    <property type="entry name" value="VSR Endonuclease"/>
    <property type="match status" value="1"/>
</dbReference>
<dbReference type="Pfam" id="PF13086">
    <property type="entry name" value="AAA_11"/>
    <property type="match status" value="2"/>
</dbReference>
<feature type="compositionally biased region" description="Basic and acidic residues" evidence="1">
    <location>
        <begin position="1725"/>
        <end position="1736"/>
    </location>
</feature>
<dbReference type="InterPro" id="IPR011335">
    <property type="entry name" value="Restrct_endonuc-II-like"/>
</dbReference>
<dbReference type="InterPro" id="IPR045055">
    <property type="entry name" value="DNA2/NAM7-like"/>
</dbReference>
<organism evidence="6 7">
    <name type="scientific">Pseudodesulfovibrio piezophilus (strain DSM 21447 / JCM 15486 / C1TLV30)</name>
    <name type="common">Desulfovibrio piezophilus</name>
    <dbReference type="NCBI Taxonomy" id="1322246"/>
    <lineage>
        <taxon>Bacteria</taxon>
        <taxon>Pseudomonadati</taxon>
        <taxon>Thermodesulfobacteriota</taxon>
        <taxon>Desulfovibrionia</taxon>
        <taxon>Desulfovibrionales</taxon>
        <taxon>Desulfovibrionaceae</taxon>
    </lineage>
</organism>
<dbReference type="OrthoDB" id="9757917at2"/>
<evidence type="ECO:0000256" key="1">
    <source>
        <dbReference type="SAM" id="MobiDB-lite"/>
    </source>
</evidence>
<dbReference type="PANTHER" id="PTHR10887">
    <property type="entry name" value="DNA2/NAM7 HELICASE FAMILY"/>
    <property type="match status" value="1"/>
</dbReference>
<dbReference type="STRING" id="1322246.BN4_20006"/>
<reference evidence="7" key="2">
    <citation type="journal article" date="2013" name="Stand. Genomic Sci.">
        <title>Complete genome sequence of Desulfocapsa sulfexigens, a marine deltaproteobacterium specialized in disproportionating inorganic sulfur compounds.</title>
        <authorList>
            <person name="Finster K.W."/>
            <person name="Kjeldsen K.U."/>
            <person name="Kube M."/>
            <person name="Reinhardt R."/>
            <person name="Mussmann M."/>
            <person name="Amann R."/>
            <person name="Schreiber L."/>
        </authorList>
    </citation>
    <scope>NUCLEOTIDE SEQUENCE [LARGE SCALE GENOMIC DNA]</scope>
    <source>
        <strain evidence="7">DSM 10523 / SB164P1</strain>
    </source>
</reference>
<evidence type="ECO:0000259" key="5">
    <source>
        <dbReference type="Pfam" id="PF18741"/>
    </source>
</evidence>
<feature type="region of interest" description="Disordered" evidence="1">
    <location>
        <begin position="1781"/>
        <end position="1811"/>
    </location>
</feature>
<evidence type="ECO:0000259" key="3">
    <source>
        <dbReference type="Pfam" id="PF13086"/>
    </source>
</evidence>
<dbReference type="InterPro" id="IPR041677">
    <property type="entry name" value="DNA2/NAM7_AAA_11"/>
</dbReference>